<sequence>MRLFVQVPCLNEEATLPLVLESIPKQIEGIDEIFVLIIDDGSTDRTVEVAREHGVKHFVFHTRNMGLARSFRDGVDYALQHGADIVVNTDGDNQYPQQSIAELVQPLVRGEADIAIGDRQTKTIEHFSPFKKVMQAFGSKVVNYAAETDLPDAASGFRAYSRESLIRLNVVTQFSYCMETIIQAGNKRLRIASVPIKTNPKTRESRLFSNIFQHMARSGQAIIRSYLIFKPYAVFTTLAVLFFVAAAIPFVRFLVLFLSGNGSGNIQSLVFGVGMLVASLLCIALLVISDMLRTNRVLLEDAMERIKLVQYADERLLDPHTPEELHVARTGLTHD</sequence>
<comment type="caution">
    <text evidence="4">The sequence shown here is derived from an EMBL/GenBank/DDBJ whole genome shotgun (WGS) entry which is preliminary data.</text>
</comment>
<evidence type="ECO:0000256" key="2">
    <source>
        <dbReference type="SAM" id="Phobius"/>
    </source>
</evidence>
<dbReference type="Gene3D" id="3.90.550.10">
    <property type="entry name" value="Spore Coat Polysaccharide Biosynthesis Protein SpsA, Chain A"/>
    <property type="match status" value="1"/>
</dbReference>
<evidence type="ECO:0000313" key="4">
    <source>
        <dbReference type="EMBL" id="GAA2076194.1"/>
    </source>
</evidence>
<comment type="similarity">
    <text evidence="1">Belongs to the glycosyltransferase 2 family.</text>
</comment>
<dbReference type="InterPro" id="IPR050256">
    <property type="entry name" value="Glycosyltransferase_2"/>
</dbReference>
<organism evidence="4 5">
    <name type="scientific">Aeromicrobium halocynthiae</name>
    <dbReference type="NCBI Taxonomy" id="560557"/>
    <lineage>
        <taxon>Bacteria</taxon>
        <taxon>Bacillati</taxon>
        <taxon>Actinomycetota</taxon>
        <taxon>Actinomycetes</taxon>
        <taxon>Propionibacteriales</taxon>
        <taxon>Nocardioidaceae</taxon>
        <taxon>Aeromicrobium</taxon>
    </lineage>
</organism>
<evidence type="ECO:0000256" key="1">
    <source>
        <dbReference type="ARBA" id="ARBA00006739"/>
    </source>
</evidence>
<dbReference type="CDD" id="cd04179">
    <property type="entry name" value="DPM_DPG-synthase_like"/>
    <property type="match status" value="1"/>
</dbReference>
<dbReference type="Pfam" id="PF00535">
    <property type="entry name" value="Glycos_transf_2"/>
    <property type="match status" value="1"/>
</dbReference>
<dbReference type="PANTHER" id="PTHR48090">
    <property type="entry name" value="UNDECAPRENYL-PHOSPHATE 4-DEOXY-4-FORMAMIDO-L-ARABINOSE TRANSFERASE-RELATED"/>
    <property type="match status" value="1"/>
</dbReference>
<keyword evidence="2" id="KW-1133">Transmembrane helix</keyword>
<keyword evidence="2" id="KW-0812">Transmembrane</keyword>
<reference evidence="4 5" key="1">
    <citation type="journal article" date="2019" name="Int. J. Syst. Evol. Microbiol.">
        <title>The Global Catalogue of Microorganisms (GCM) 10K type strain sequencing project: providing services to taxonomists for standard genome sequencing and annotation.</title>
        <authorList>
            <consortium name="The Broad Institute Genomics Platform"/>
            <consortium name="The Broad Institute Genome Sequencing Center for Infectious Disease"/>
            <person name="Wu L."/>
            <person name="Ma J."/>
        </authorList>
    </citation>
    <scope>NUCLEOTIDE SEQUENCE [LARGE SCALE GENOMIC DNA]</scope>
    <source>
        <strain evidence="4 5">JCM 15749</strain>
    </source>
</reference>
<dbReference type="RefSeq" id="WP_344326366.1">
    <property type="nucleotide sequence ID" value="NZ_BAAAPY010000004.1"/>
</dbReference>
<feature type="transmembrane region" description="Helical" evidence="2">
    <location>
        <begin position="269"/>
        <end position="288"/>
    </location>
</feature>
<protein>
    <submittedName>
        <fullName evidence="4">Glycosyltransferase family 2 protein</fullName>
    </submittedName>
</protein>
<accession>A0ABN2VZG1</accession>
<dbReference type="InterPro" id="IPR001173">
    <property type="entry name" value="Glyco_trans_2-like"/>
</dbReference>
<gene>
    <name evidence="4" type="ORF">GCM10009821_14250</name>
</gene>
<evidence type="ECO:0000259" key="3">
    <source>
        <dbReference type="Pfam" id="PF00535"/>
    </source>
</evidence>
<proteinExistence type="inferred from homology"/>
<dbReference type="PANTHER" id="PTHR48090:SF7">
    <property type="entry name" value="RFBJ PROTEIN"/>
    <property type="match status" value="1"/>
</dbReference>
<dbReference type="InterPro" id="IPR029044">
    <property type="entry name" value="Nucleotide-diphossugar_trans"/>
</dbReference>
<keyword evidence="2" id="KW-0472">Membrane</keyword>
<feature type="domain" description="Glycosyltransferase 2-like" evidence="3">
    <location>
        <begin position="6"/>
        <end position="166"/>
    </location>
</feature>
<dbReference type="EMBL" id="BAAAPY010000004">
    <property type="protein sequence ID" value="GAA2076194.1"/>
    <property type="molecule type" value="Genomic_DNA"/>
</dbReference>
<name>A0ABN2VZG1_9ACTN</name>
<feature type="transmembrane region" description="Helical" evidence="2">
    <location>
        <begin position="232"/>
        <end position="257"/>
    </location>
</feature>
<keyword evidence="5" id="KW-1185">Reference proteome</keyword>
<dbReference type="SUPFAM" id="SSF53448">
    <property type="entry name" value="Nucleotide-diphospho-sugar transferases"/>
    <property type="match status" value="1"/>
</dbReference>
<dbReference type="Proteomes" id="UP001501480">
    <property type="component" value="Unassembled WGS sequence"/>
</dbReference>
<evidence type="ECO:0000313" key="5">
    <source>
        <dbReference type="Proteomes" id="UP001501480"/>
    </source>
</evidence>